<evidence type="ECO:0000256" key="3">
    <source>
        <dbReference type="ARBA" id="ARBA00022603"/>
    </source>
</evidence>
<evidence type="ECO:0000256" key="4">
    <source>
        <dbReference type="ARBA" id="ARBA00022679"/>
    </source>
</evidence>
<evidence type="ECO:0000256" key="1">
    <source>
        <dbReference type="ARBA" id="ARBA00000142"/>
    </source>
</evidence>
<comment type="catalytic activity">
    <reaction evidence="1">
        <text>guanosine(46) in tRNA + S-adenosyl-L-methionine = N(7)-methylguanosine(46) in tRNA + S-adenosyl-L-homocysteine</text>
        <dbReference type="Rhea" id="RHEA:42708"/>
        <dbReference type="Rhea" id="RHEA-COMP:10188"/>
        <dbReference type="Rhea" id="RHEA-COMP:10189"/>
        <dbReference type="ChEBI" id="CHEBI:57856"/>
        <dbReference type="ChEBI" id="CHEBI:59789"/>
        <dbReference type="ChEBI" id="CHEBI:74269"/>
        <dbReference type="ChEBI" id="CHEBI:74480"/>
        <dbReference type="EC" id="2.1.1.33"/>
    </reaction>
</comment>
<dbReference type="Proteomes" id="UP000324585">
    <property type="component" value="Unassembled WGS sequence"/>
</dbReference>
<proteinExistence type="predicted"/>
<dbReference type="EMBL" id="VRMN01000001">
    <property type="protein sequence ID" value="KAA8499637.1"/>
    <property type="molecule type" value="Genomic_DNA"/>
</dbReference>
<dbReference type="InterPro" id="IPR003358">
    <property type="entry name" value="tRNA_(Gua-N-7)_MeTrfase_Trmb"/>
</dbReference>
<evidence type="ECO:0000256" key="2">
    <source>
        <dbReference type="ARBA" id="ARBA00011977"/>
    </source>
</evidence>
<dbReference type="AlphaFoldDB" id="A0A5J4ZAH2"/>
<evidence type="ECO:0000313" key="9">
    <source>
        <dbReference type="Proteomes" id="UP000324585"/>
    </source>
</evidence>
<keyword evidence="6" id="KW-0819">tRNA processing</keyword>
<evidence type="ECO:0000256" key="7">
    <source>
        <dbReference type="SAM" id="MobiDB-lite"/>
    </source>
</evidence>
<dbReference type="GO" id="GO:0008176">
    <property type="term" value="F:tRNA (guanine(46)-N7)-methyltransferase activity"/>
    <property type="evidence" value="ECO:0007669"/>
    <property type="project" value="UniProtKB-EC"/>
</dbReference>
<dbReference type="EC" id="2.1.1.33" evidence="2"/>
<dbReference type="PANTHER" id="PTHR23417:SF14">
    <property type="entry name" value="PENTACOTRIPEPTIDE-REPEAT REGION OF PRORP DOMAIN-CONTAINING PROTEIN"/>
    <property type="match status" value="1"/>
</dbReference>
<feature type="region of interest" description="Disordered" evidence="7">
    <location>
        <begin position="68"/>
        <end position="94"/>
    </location>
</feature>
<sequence length="341" mass="38821">MDNQGCAFIGTSALARRAQPRQLAMTNANRGENPGSGNLSQRFRQPRWFDPDRNLKVGAAGKVKRLPRYPVDRESAGPAISRKPSAGSSKTARARIREESLEKRFRSYLVQEQTLFPPQFYALRNNWDEYGLDFDPLEPWDFEAEFGRGADAVGYGGVVLDVGFGNPPDSLIQMARTRSDTDFVGVEVQHPNIADCCILLERYRTLRNVRLYHGDVFNALNEMCPDRSLAEVCVFFPDEFSHPEDAKRRLIRPLFVELLLAKLRPGGRLRIATQHDAYARHVVEVMSRYPQFWGGELLQRPPDRPATVAEKEAMQEGMVIRDFLYVLRTLKSAEEISRCML</sequence>
<dbReference type="GO" id="GO:0043527">
    <property type="term" value="C:tRNA methyltransferase complex"/>
    <property type="evidence" value="ECO:0007669"/>
    <property type="project" value="TreeGrafter"/>
</dbReference>
<evidence type="ECO:0000313" key="8">
    <source>
        <dbReference type="EMBL" id="KAA8499637.1"/>
    </source>
</evidence>
<evidence type="ECO:0000256" key="6">
    <source>
        <dbReference type="ARBA" id="ARBA00022694"/>
    </source>
</evidence>
<organism evidence="8 9">
    <name type="scientific">Porphyridium purpureum</name>
    <name type="common">Red alga</name>
    <name type="synonym">Porphyridium cruentum</name>
    <dbReference type="NCBI Taxonomy" id="35688"/>
    <lineage>
        <taxon>Eukaryota</taxon>
        <taxon>Rhodophyta</taxon>
        <taxon>Bangiophyceae</taxon>
        <taxon>Porphyridiales</taxon>
        <taxon>Porphyridiaceae</taxon>
        <taxon>Porphyridium</taxon>
    </lineage>
</organism>
<keyword evidence="3 8" id="KW-0489">Methyltransferase</keyword>
<comment type="caution">
    <text evidence="8">The sequence shown here is derived from an EMBL/GenBank/DDBJ whole genome shotgun (WGS) entry which is preliminary data.</text>
</comment>
<keyword evidence="9" id="KW-1185">Reference proteome</keyword>
<dbReference type="SUPFAM" id="SSF53335">
    <property type="entry name" value="S-adenosyl-L-methionine-dependent methyltransferases"/>
    <property type="match status" value="1"/>
</dbReference>
<dbReference type="Gene3D" id="3.40.50.150">
    <property type="entry name" value="Vaccinia Virus protein VP39"/>
    <property type="match status" value="1"/>
</dbReference>
<evidence type="ECO:0000256" key="5">
    <source>
        <dbReference type="ARBA" id="ARBA00022691"/>
    </source>
</evidence>
<protein>
    <recommendedName>
        <fullName evidence="2">tRNA (guanine(46)-N(7))-methyltransferase</fullName>
        <ecNumber evidence="2">2.1.1.33</ecNumber>
    </recommendedName>
</protein>
<dbReference type="PROSITE" id="PS51625">
    <property type="entry name" value="SAM_MT_TRMB"/>
    <property type="match status" value="1"/>
</dbReference>
<reference evidence="9" key="1">
    <citation type="journal article" date="2019" name="Nat. Commun.">
        <title>Expansion of phycobilisome linker gene families in mesophilic red algae.</title>
        <authorList>
            <person name="Lee J."/>
            <person name="Kim D."/>
            <person name="Bhattacharya D."/>
            <person name="Yoon H.S."/>
        </authorList>
    </citation>
    <scope>NUCLEOTIDE SEQUENCE [LARGE SCALE GENOMIC DNA]</scope>
    <source>
        <strain evidence="9">CCMP 1328</strain>
    </source>
</reference>
<dbReference type="Pfam" id="PF02390">
    <property type="entry name" value="Methyltransf_4"/>
    <property type="match status" value="1"/>
</dbReference>
<accession>A0A5J4ZAH2</accession>
<name>A0A5J4ZAH2_PORPP</name>
<dbReference type="PANTHER" id="PTHR23417">
    <property type="entry name" value="3-DEOXY-D-MANNO-OCTULOSONIC-ACID TRANSFERASE/TRNA GUANINE-N 7 - -METHYLTRANSFERASE"/>
    <property type="match status" value="1"/>
</dbReference>
<gene>
    <name evidence="8" type="ORF">FVE85_7222</name>
</gene>
<keyword evidence="4 8" id="KW-0808">Transferase</keyword>
<dbReference type="InterPro" id="IPR029063">
    <property type="entry name" value="SAM-dependent_MTases_sf"/>
</dbReference>
<keyword evidence="5" id="KW-0949">S-adenosyl-L-methionine</keyword>